<sequence length="114" mass="13235">MMNQQVRPSIRKKSEKQKLRDRNRMQQFLGNPTQASHADLELTTITPCPADEVETRANAVDEIIKENFKLRELTKTYERNIKDLNGQLIILQTLLHKQSNCAALQSNLLDAKWF</sequence>
<reference evidence="2" key="1">
    <citation type="submission" date="2022-08" db="UniProtKB">
        <authorList>
            <consortium name="EnsemblMetazoa"/>
        </authorList>
    </citation>
    <scope>IDENTIFICATION</scope>
    <source>
        <strain evidence="2">05x7-T-G4-1.051#20</strain>
    </source>
</reference>
<name>A0A8W8IMF7_MAGGI</name>
<feature type="region of interest" description="Disordered" evidence="1">
    <location>
        <begin position="1"/>
        <end position="21"/>
    </location>
</feature>
<accession>A0A8W8IMF7</accession>
<evidence type="ECO:0000256" key="1">
    <source>
        <dbReference type="SAM" id="MobiDB-lite"/>
    </source>
</evidence>
<dbReference type="EnsemblMetazoa" id="G14626.1">
    <property type="protein sequence ID" value="G14626.1:cds"/>
    <property type="gene ID" value="G14626"/>
</dbReference>
<proteinExistence type="predicted"/>
<keyword evidence="3" id="KW-1185">Reference proteome</keyword>
<protein>
    <submittedName>
        <fullName evidence="2">Uncharacterized protein</fullName>
    </submittedName>
</protein>
<organism evidence="2 3">
    <name type="scientific">Magallana gigas</name>
    <name type="common">Pacific oyster</name>
    <name type="synonym">Crassostrea gigas</name>
    <dbReference type="NCBI Taxonomy" id="29159"/>
    <lineage>
        <taxon>Eukaryota</taxon>
        <taxon>Metazoa</taxon>
        <taxon>Spiralia</taxon>
        <taxon>Lophotrochozoa</taxon>
        <taxon>Mollusca</taxon>
        <taxon>Bivalvia</taxon>
        <taxon>Autobranchia</taxon>
        <taxon>Pteriomorphia</taxon>
        <taxon>Ostreida</taxon>
        <taxon>Ostreoidea</taxon>
        <taxon>Ostreidae</taxon>
        <taxon>Magallana</taxon>
    </lineage>
</organism>
<evidence type="ECO:0000313" key="2">
    <source>
        <dbReference type="EnsemblMetazoa" id="G14626.1:cds"/>
    </source>
</evidence>
<evidence type="ECO:0000313" key="3">
    <source>
        <dbReference type="Proteomes" id="UP000005408"/>
    </source>
</evidence>
<dbReference type="Proteomes" id="UP000005408">
    <property type="component" value="Unassembled WGS sequence"/>
</dbReference>
<dbReference type="AlphaFoldDB" id="A0A8W8IMF7"/>